<dbReference type="Proteomes" id="UP001214666">
    <property type="component" value="Chromosome"/>
</dbReference>
<protein>
    <submittedName>
        <fullName evidence="1">Glycoside hydrolase family 99-like domain-containing protein</fullName>
    </submittedName>
</protein>
<keyword evidence="1" id="KW-0378">Hydrolase</keyword>
<gene>
    <name evidence="1" type="ORF">PY771_13275</name>
</gene>
<name>A0AAX3P0W2_AERHY</name>
<reference evidence="1" key="1">
    <citation type="submission" date="2023-02" db="EMBL/GenBank/DDBJ databases">
        <title>The sequence of Aeromonas hydrophila K533.</title>
        <authorList>
            <person name="Luo X."/>
        </authorList>
    </citation>
    <scope>NUCLEOTIDE SEQUENCE</scope>
    <source>
        <strain evidence="1">K533</strain>
    </source>
</reference>
<organism evidence="1 2">
    <name type="scientific">Aeromonas hydrophila</name>
    <dbReference type="NCBI Taxonomy" id="644"/>
    <lineage>
        <taxon>Bacteria</taxon>
        <taxon>Pseudomonadati</taxon>
        <taxon>Pseudomonadota</taxon>
        <taxon>Gammaproteobacteria</taxon>
        <taxon>Aeromonadales</taxon>
        <taxon>Aeromonadaceae</taxon>
        <taxon>Aeromonas</taxon>
    </lineage>
</organism>
<dbReference type="PANTHER" id="PTHR41244:SF1">
    <property type="entry name" value="GLYCOSYLTRANSFERASE"/>
    <property type="match status" value="1"/>
</dbReference>
<dbReference type="Pfam" id="PF14307">
    <property type="entry name" value="Glyco_tran_WbsX"/>
    <property type="match status" value="1"/>
</dbReference>
<dbReference type="GO" id="GO:0016787">
    <property type="term" value="F:hydrolase activity"/>
    <property type="evidence" value="ECO:0007669"/>
    <property type="project" value="UniProtKB-KW"/>
</dbReference>
<dbReference type="InterPro" id="IPR032719">
    <property type="entry name" value="WbsX"/>
</dbReference>
<evidence type="ECO:0000313" key="1">
    <source>
        <dbReference type="EMBL" id="WEE24652.1"/>
    </source>
</evidence>
<dbReference type="RefSeq" id="WP_275115485.1">
    <property type="nucleotide sequence ID" value="NZ_CP118942.1"/>
</dbReference>
<sequence length="372" mass="44370">MVNVFAYYFPQFYPTKENSIWWGENFTDWILVQQSQSLFKGHQQPHVPLNGYYNQSEIEVVNDQINLAVEYGLAGFNVYHYWFNNKPYLDIPLQHMSRSKNEKFKFFITWANESWTRQWIGKPHDILLKQTYANSHDEVVKHYVYLREFFHSPRYSKIDNKPVFSIYRPEMVKMLNEYMDKLNQLAIDDGFDGIHWLGCRSYHFKNEYDIYKGFNGIINFNPRYISNTSMKAGIEIRFKSYLRVLPEFIQHYLSKFFSKSGVKIMSYDQFIDGLLEAENLCYGKPVYQSIVPNWDNTARYNRNATLFVGTTKEKFLHTFDISLSKLTHVHENFIFINAWNEWSESAYLEPDKKNQHSLLLGLKDKILKSTHN</sequence>
<dbReference type="AlphaFoldDB" id="A0AAX3P0W2"/>
<proteinExistence type="predicted"/>
<evidence type="ECO:0000313" key="2">
    <source>
        <dbReference type="Proteomes" id="UP001214666"/>
    </source>
</evidence>
<dbReference type="PANTHER" id="PTHR41244">
    <property type="entry name" value="RHAMNAN SYNTHESIS F"/>
    <property type="match status" value="1"/>
</dbReference>
<dbReference type="CDD" id="cd11579">
    <property type="entry name" value="Glyco_tran_WbsX"/>
    <property type="match status" value="1"/>
</dbReference>
<accession>A0AAX3P0W2</accession>
<dbReference type="EMBL" id="CP118942">
    <property type="protein sequence ID" value="WEE24652.1"/>
    <property type="molecule type" value="Genomic_DNA"/>
</dbReference>
<dbReference type="Gene3D" id="3.20.20.80">
    <property type="entry name" value="Glycosidases"/>
    <property type="match status" value="1"/>
</dbReference>